<keyword evidence="8" id="KW-0479">Metal-binding</keyword>
<keyword evidence="9" id="KW-0547">Nucleotide-binding</keyword>
<keyword evidence="10" id="KW-0106">Calcium</keyword>
<dbReference type="CDD" id="cd11334">
    <property type="entry name" value="AmyAc_TreS"/>
    <property type="match status" value="1"/>
</dbReference>
<dbReference type="InterPro" id="IPR011009">
    <property type="entry name" value="Kinase-like_dom_sf"/>
</dbReference>
<evidence type="ECO:0000256" key="13">
    <source>
        <dbReference type="ARBA" id="ARBA00031251"/>
    </source>
</evidence>
<evidence type="ECO:0000313" key="18">
    <source>
        <dbReference type="EMBL" id="MDT0630753.1"/>
    </source>
</evidence>
<dbReference type="InterPro" id="IPR013780">
    <property type="entry name" value="Glyco_hydro_b"/>
</dbReference>
<dbReference type="RefSeq" id="WP_311662085.1">
    <property type="nucleotide sequence ID" value="NZ_JAVRHT010000004.1"/>
</dbReference>
<dbReference type="Gene3D" id="3.90.1200.10">
    <property type="match status" value="1"/>
</dbReference>
<evidence type="ECO:0000256" key="6">
    <source>
        <dbReference type="ARBA" id="ARBA00013882"/>
    </source>
</evidence>
<dbReference type="PANTHER" id="PTHR10357:SF219">
    <property type="entry name" value="MALTOSE ALPHA-D-GLUCOSYLTRANSFERASE"/>
    <property type="match status" value="1"/>
</dbReference>
<feature type="region of interest" description="Disordered" evidence="16">
    <location>
        <begin position="926"/>
        <end position="956"/>
    </location>
</feature>
<evidence type="ECO:0000256" key="14">
    <source>
        <dbReference type="ARBA" id="ARBA00031378"/>
    </source>
</evidence>
<evidence type="ECO:0000256" key="12">
    <source>
        <dbReference type="ARBA" id="ARBA00023235"/>
    </source>
</evidence>
<keyword evidence="11" id="KW-0067">ATP-binding</keyword>
<evidence type="ECO:0000256" key="7">
    <source>
        <dbReference type="ARBA" id="ARBA00022679"/>
    </source>
</evidence>
<comment type="similarity">
    <text evidence="2">Belongs to the glycosyl hydrolase 13 family. TreS subfamily.</text>
</comment>
<evidence type="ECO:0000256" key="5">
    <source>
        <dbReference type="ARBA" id="ARBA00012619"/>
    </source>
</evidence>
<dbReference type="InterPro" id="IPR012810">
    <property type="entry name" value="TreS/a-amylase_N"/>
</dbReference>
<comment type="catalytic activity">
    <reaction evidence="15">
        <text>D-maltose + ATP = alpha-maltose 1-phosphate + ADP + H(+)</text>
        <dbReference type="Rhea" id="RHEA:31915"/>
        <dbReference type="ChEBI" id="CHEBI:15378"/>
        <dbReference type="ChEBI" id="CHEBI:17306"/>
        <dbReference type="ChEBI" id="CHEBI:30616"/>
        <dbReference type="ChEBI" id="CHEBI:63576"/>
        <dbReference type="ChEBI" id="CHEBI:456216"/>
        <dbReference type="EC" id="2.7.1.175"/>
    </reaction>
</comment>
<sequence length="1110" mass="123620">MPSDFLTDPSWYRDAVIYELHVRSFFDSNDDGYGDFAGLREKLPYLERLGVNTLWLLPFLQSPLRDDGYDTADYFTVLPVHGDLDDFKAFLDDAHGRGMRVVTELVLNHTSDQHPWFQEARDPNSDKHDWYVWSDTTDKYSEARIIFTDTEVSNWTWDAKAGKYFWHRFFSHQPDLNYDNPAVREEMKEVMAFWFDLGVDGLRLDAVPYLFEREGTSCENLPETIDYIVELRQAIEERFGPGKVLLAEANQWPEDTLPYFAGGRGVQMSFNFPIMPRMYMALRRESRRPLVEMLELTADIPEGAQWATFLRNHDELTLEMVTDEERDYMNHEYAADARFRINVGIRRRLAPLLGGDRRQIELLNALLLSLPGSPVLYYGDEIGMGDDPFLGDRNGVRTPMQWSPDKNGGFSRAPHHRLFMPAIDRGPYSYEFVNAEDAEADPHSLLHVMRRLLAVRSQHGKTFGRGGFRVLDVENQAVLAFEREWEGERVLVVANLSRFAQSAMLPPDADWAGLEPVELFSRSRFPVVGDQPYHLPLGPYGFFWFALTPAETTPPATERENRQVGAASGAAPDDLPTLRVAEGVENLLVRTMSDKRAVEVLEGRLADFLQGQRWFGSKGERTGAARVEDAVRMARASGGAGHDVTYLALVQIAVGGEGGAHRERYLLPLSTVSGDAAQRVLDERPRAAVAWVEGPKGRALLYDATVGPDFWRDLVTWLGRGGKGRSLLGLYAGEVADELKNAKAVEATPLTGEQSNSAAIVTTDRGDALFVKLYRRLESGTNPEVELLTELSRTGVRFVPRVLGTATYQGAGAQPAAMAIVQEAVAPAEDGFAYAVDKAGQTLGRLAGTAPPPADDAGAWAAWFDDTAPELLEAARTLGVRTAELHEALASGEGADVAPRPAQAEDAQRFVDRTRTELAQTRELLDASDADLDRPAPDDWNRAAGRLGGAGDPARRGEQIRVHGDYHLGQTLRAADEFYVLDFEGEPARLLAERRRRDDALRDVAGMLRSFGYAVQTALRRRDDDADTAAEVTVWADALTQAAERTFLDAYDHAAGDAAFRPPAAARADLLWAYLVQKAAYEVRYELNNRPDWAPVPLAGFRRLLADPGA</sequence>
<comment type="catalytic activity">
    <reaction evidence="1">
        <text>D-maltose = alpha,alpha-trehalose</text>
        <dbReference type="Rhea" id="RHEA:15145"/>
        <dbReference type="ChEBI" id="CHEBI:16551"/>
        <dbReference type="ChEBI" id="CHEBI:17306"/>
        <dbReference type="EC" id="5.4.99.16"/>
    </reaction>
</comment>
<evidence type="ECO:0000256" key="3">
    <source>
        <dbReference type="ARBA" id="ARBA00006219"/>
    </source>
</evidence>
<dbReference type="SUPFAM" id="SSF51445">
    <property type="entry name" value="(Trans)glycosidases"/>
    <property type="match status" value="1"/>
</dbReference>
<dbReference type="SMART" id="SM00642">
    <property type="entry name" value="Aamy"/>
    <property type="match status" value="1"/>
</dbReference>
<evidence type="ECO:0000256" key="16">
    <source>
        <dbReference type="SAM" id="MobiDB-lite"/>
    </source>
</evidence>
<comment type="caution">
    <text evidence="18">The sequence shown here is derived from an EMBL/GenBank/DDBJ whole genome shotgun (WGS) entry which is preliminary data.</text>
</comment>
<evidence type="ECO:0000259" key="17">
    <source>
        <dbReference type="SMART" id="SM00642"/>
    </source>
</evidence>
<dbReference type="SUPFAM" id="SSF51011">
    <property type="entry name" value="Glycosyl hydrolase domain"/>
    <property type="match status" value="1"/>
</dbReference>
<dbReference type="EC" id="2.7.1.175" evidence="4"/>
<dbReference type="NCBIfam" id="TIGR02456">
    <property type="entry name" value="treS_nterm"/>
    <property type="match status" value="1"/>
</dbReference>
<evidence type="ECO:0000256" key="15">
    <source>
        <dbReference type="ARBA" id="ARBA00049067"/>
    </source>
</evidence>
<evidence type="ECO:0000313" key="19">
    <source>
        <dbReference type="Proteomes" id="UP001267426"/>
    </source>
</evidence>
<dbReference type="Pfam" id="PF00128">
    <property type="entry name" value="Alpha-amylase"/>
    <property type="match status" value="1"/>
</dbReference>
<dbReference type="EMBL" id="JAVRHT010000004">
    <property type="protein sequence ID" value="MDT0630753.1"/>
    <property type="molecule type" value="Genomic_DNA"/>
</dbReference>
<evidence type="ECO:0000256" key="8">
    <source>
        <dbReference type="ARBA" id="ARBA00022723"/>
    </source>
</evidence>
<accession>A0ABU3BNA3</accession>
<dbReference type="Gene3D" id="3.20.20.80">
    <property type="entry name" value="Glycosidases"/>
    <property type="match status" value="1"/>
</dbReference>
<evidence type="ECO:0000256" key="9">
    <source>
        <dbReference type="ARBA" id="ARBA00022741"/>
    </source>
</evidence>
<keyword evidence="7" id="KW-0808">Transferase</keyword>
<evidence type="ECO:0000256" key="4">
    <source>
        <dbReference type="ARBA" id="ARBA00011962"/>
    </source>
</evidence>
<dbReference type="InterPro" id="IPR040999">
    <property type="entry name" value="Mak_N_cap"/>
</dbReference>
<evidence type="ECO:0000256" key="11">
    <source>
        <dbReference type="ARBA" id="ARBA00022840"/>
    </source>
</evidence>
<dbReference type="Pfam" id="PF18085">
    <property type="entry name" value="Mak_N_cap"/>
    <property type="match status" value="1"/>
</dbReference>
<proteinExistence type="inferred from homology"/>
<dbReference type="InterPro" id="IPR032091">
    <property type="entry name" value="Malt_amylase-like_C"/>
</dbReference>
<dbReference type="PANTHER" id="PTHR10357">
    <property type="entry name" value="ALPHA-AMYLASE FAMILY MEMBER"/>
    <property type="match status" value="1"/>
</dbReference>
<dbReference type="EC" id="5.4.99.16" evidence="5"/>
<protein>
    <recommendedName>
        <fullName evidence="6">Maltokinase</fullName>
        <ecNumber evidence="4">2.7.1.175</ecNumber>
        <ecNumber evidence="5">5.4.99.16</ecNumber>
    </recommendedName>
    <alternativeName>
        <fullName evidence="14">Maltose alpha-D-glucosyltransferase</fullName>
    </alternativeName>
    <alternativeName>
        <fullName evidence="13">Maltose-1-phosphate synthase</fullName>
    </alternativeName>
</protein>
<evidence type="ECO:0000256" key="1">
    <source>
        <dbReference type="ARBA" id="ARBA00001595"/>
    </source>
</evidence>
<keyword evidence="19" id="KW-1185">Reference proteome</keyword>
<dbReference type="InterPro" id="IPR017853">
    <property type="entry name" value="GH"/>
</dbReference>
<dbReference type="Pfam" id="PF16657">
    <property type="entry name" value="Malt_amylase_C"/>
    <property type="match status" value="1"/>
</dbReference>
<dbReference type="GO" id="GO:0047471">
    <property type="term" value="F:maltose alpha-D-glucosyltransferase activity"/>
    <property type="evidence" value="ECO:0007669"/>
    <property type="project" value="UniProtKB-EC"/>
</dbReference>
<dbReference type="Gene3D" id="3.90.400.10">
    <property type="entry name" value="Oligo-1,6-glucosidase, Domain 2"/>
    <property type="match status" value="1"/>
</dbReference>
<organism evidence="18 19">
    <name type="scientific">Rubrivirga litoralis</name>
    <dbReference type="NCBI Taxonomy" id="3075598"/>
    <lineage>
        <taxon>Bacteria</taxon>
        <taxon>Pseudomonadati</taxon>
        <taxon>Rhodothermota</taxon>
        <taxon>Rhodothermia</taxon>
        <taxon>Rhodothermales</taxon>
        <taxon>Rubricoccaceae</taxon>
        <taxon>Rubrivirga</taxon>
    </lineage>
</organism>
<evidence type="ECO:0000256" key="2">
    <source>
        <dbReference type="ARBA" id="ARBA00005496"/>
    </source>
</evidence>
<dbReference type="InterPro" id="IPR045857">
    <property type="entry name" value="O16G_dom_2"/>
</dbReference>
<feature type="domain" description="Glycosyl hydrolase family 13 catalytic" evidence="17">
    <location>
        <begin position="19"/>
        <end position="412"/>
    </location>
</feature>
<dbReference type="SUPFAM" id="SSF56112">
    <property type="entry name" value="Protein kinase-like (PK-like)"/>
    <property type="match status" value="1"/>
</dbReference>
<comment type="similarity">
    <text evidence="3">Belongs to the aminoglycoside phosphotransferase family.</text>
</comment>
<keyword evidence="12 18" id="KW-0413">Isomerase</keyword>
<reference evidence="18 19" key="1">
    <citation type="submission" date="2023-09" db="EMBL/GenBank/DDBJ databases">
        <authorList>
            <person name="Rey-Velasco X."/>
        </authorList>
    </citation>
    <scope>NUCLEOTIDE SEQUENCE [LARGE SCALE GENOMIC DNA]</scope>
    <source>
        <strain evidence="18 19">F394</strain>
    </source>
</reference>
<feature type="compositionally biased region" description="Basic and acidic residues" evidence="16">
    <location>
        <begin position="931"/>
        <end position="941"/>
    </location>
</feature>
<dbReference type="Proteomes" id="UP001267426">
    <property type="component" value="Unassembled WGS sequence"/>
</dbReference>
<evidence type="ECO:0000256" key="10">
    <source>
        <dbReference type="ARBA" id="ARBA00022837"/>
    </source>
</evidence>
<dbReference type="InterPro" id="IPR006047">
    <property type="entry name" value="GH13_cat_dom"/>
</dbReference>
<name>A0ABU3BNA3_9BACT</name>
<dbReference type="Gene3D" id="2.60.40.1180">
    <property type="entry name" value="Golgi alpha-mannosidase II"/>
    <property type="match status" value="1"/>
</dbReference>
<gene>
    <name evidence="18" type="primary">treS</name>
    <name evidence="18" type="ORF">RM540_03255</name>
</gene>